<organism evidence="1 2">
    <name type="scientific">Paenibacillus shunpengii</name>
    <dbReference type="NCBI Taxonomy" id="2054424"/>
    <lineage>
        <taxon>Bacteria</taxon>
        <taxon>Bacillati</taxon>
        <taxon>Bacillota</taxon>
        <taxon>Bacilli</taxon>
        <taxon>Bacillales</taxon>
        <taxon>Paenibacillaceae</taxon>
        <taxon>Paenibacillus</taxon>
    </lineage>
</organism>
<comment type="caution">
    <text evidence="1">The sequence shown here is derived from an EMBL/GenBank/DDBJ whole genome shotgun (WGS) entry which is preliminary data.</text>
</comment>
<dbReference type="EMBL" id="JBHUMJ010000003">
    <property type="protein sequence ID" value="MFD2701848.1"/>
    <property type="molecule type" value="Genomic_DNA"/>
</dbReference>
<protein>
    <submittedName>
        <fullName evidence="1">IS200/IS605 family element transposase accessory protein TnpB</fullName>
    </submittedName>
</protein>
<sequence length="456" mass="53020">MKVVKTLRYKITSHSKIFDKTIEIYNEALGFLINVIDQEFNSIGHLSTKSLVPAVESLIHFTKSNLRPKYGAFDTTFYKFPSYFRRSAISEAFGIVKSHRSNFYNWNLEKEMAVSEGRLFKKNPPRLQFQHKSFPVFYKDNMFERISEKTGKIKVFHKKDWVWIDIDFKTQDLYKRGVWDWKENNPTLVKVGKKYFLNISYQSQVKLKTEKIQNQRICSVDLGLTKSAVCSIMDANGTVLARKFINQPKEKDRFTAIINKLKKSQRESGNGAKPNFWRRINGLQNQIVTDTAHQITKFAHDNGAHVIVFEYLGKMRLPKGVYGAKRLRFKFQYWAKLLLQNKVKQMGHYLGMRFSRVNPKNTSALAFDGSGYVVRSDRKDLCVFTTGKTYHSDLNASYNIAARYFIREIQKSISEKKWLSIQAKVPELAKRTSLTLSSFINLKQALRPVYTVNSLV</sequence>
<evidence type="ECO:0000313" key="1">
    <source>
        <dbReference type="EMBL" id="MFD2701848.1"/>
    </source>
</evidence>
<reference evidence="2" key="1">
    <citation type="journal article" date="2019" name="Int. J. Syst. Evol. Microbiol.">
        <title>The Global Catalogue of Microorganisms (GCM) 10K type strain sequencing project: providing services to taxonomists for standard genome sequencing and annotation.</title>
        <authorList>
            <consortium name="The Broad Institute Genomics Platform"/>
            <consortium name="The Broad Institute Genome Sequencing Center for Infectious Disease"/>
            <person name="Wu L."/>
            <person name="Ma J."/>
        </authorList>
    </citation>
    <scope>NUCLEOTIDE SEQUENCE [LARGE SCALE GENOMIC DNA]</scope>
    <source>
        <strain evidence="2">KCTC 33849</strain>
    </source>
</reference>
<gene>
    <name evidence="1" type="ORF">ACFSVM_15400</name>
</gene>
<keyword evidence="2" id="KW-1185">Reference proteome</keyword>
<accession>A0ABW5SRB1</accession>
<proteinExistence type="predicted"/>
<name>A0ABW5SRB1_9BACL</name>
<dbReference type="Proteomes" id="UP001597540">
    <property type="component" value="Unassembled WGS sequence"/>
</dbReference>
<dbReference type="RefSeq" id="WP_076314777.1">
    <property type="nucleotide sequence ID" value="NZ_JBHUMJ010000003.1"/>
</dbReference>
<evidence type="ECO:0000313" key="2">
    <source>
        <dbReference type="Proteomes" id="UP001597540"/>
    </source>
</evidence>